<protein>
    <submittedName>
        <fullName evidence="2">Uncharacterized protein</fullName>
    </submittedName>
</protein>
<keyword evidence="1" id="KW-0472">Membrane</keyword>
<dbReference type="AlphaFoldDB" id="A0A445MUI0"/>
<reference evidence="2" key="1">
    <citation type="submission" date="2018-01" db="EMBL/GenBank/DDBJ databases">
        <authorList>
            <person name="Regsiter A."/>
            <person name="William W."/>
        </authorList>
    </citation>
    <scope>NUCLEOTIDE SEQUENCE</scope>
    <source>
        <strain evidence="2">TRIP AH-1</strain>
    </source>
</reference>
<feature type="transmembrane region" description="Helical" evidence="1">
    <location>
        <begin position="62"/>
        <end position="80"/>
    </location>
</feature>
<feature type="transmembrane region" description="Helical" evidence="1">
    <location>
        <begin position="100"/>
        <end position="118"/>
    </location>
</feature>
<feature type="transmembrane region" description="Helical" evidence="1">
    <location>
        <begin position="179"/>
        <end position="197"/>
    </location>
</feature>
<feature type="transmembrane region" description="Helical" evidence="1">
    <location>
        <begin position="438"/>
        <end position="457"/>
    </location>
</feature>
<keyword evidence="1" id="KW-0812">Transmembrane</keyword>
<organism evidence="2">
    <name type="scientific">uncultured Desulfobacterium sp</name>
    <dbReference type="NCBI Taxonomy" id="201089"/>
    <lineage>
        <taxon>Bacteria</taxon>
        <taxon>Pseudomonadati</taxon>
        <taxon>Thermodesulfobacteriota</taxon>
        <taxon>Desulfobacteria</taxon>
        <taxon>Desulfobacterales</taxon>
        <taxon>Desulfobacteriaceae</taxon>
        <taxon>Desulfobacterium</taxon>
        <taxon>environmental samples</taxon>
    </lineage>
</organism>
<evidence type="ECO:0000313" key="2">
    <source>
        <dbReference type="EMBL" id="SPD73125.1"/>
    </source>
</evidence>
<feature type="transmembrane region" description="Helical" evidence="1">
    <location>
        <begin position="478"/>
        <end position="496"/>
    </location>
</feature>
<feature type="transmembrane region" description="Helical" evidence="1">
    <location>
        <begin position="374"/>
        <end position="394"/>
    </location>
</feature>
<sequence>MLNITIVGALAFIYFSAFFGWGRLVEILLRLRWPLPFTTCLGMSFLIFLGGVLNLAGLAYPIVLDIVIIFGLGISIFTSLRSLHLTSISACKRHYLTSEYLSGLLPSAVLIIIVFGYLTHTVSTPMAFNFHDDLEKYITHPIRMLETGSVKSGPFDVVGVDTLGGQAFLHGFSLAHFPIGYVNTVDAVFAFTLFLMAIQAAAIHERLPFWMIPLTIAIPVFINPQYVNISASFTASALILFVFLGTWLAVKDADNGALSWQNAVFTGLTYSSVASLKTNYVFVAAIHFILLFLGFIFVLNPRKKIISWAVKVGLSVVFFTFPWALLYLPYWLASLKNINNPINASLRDNYFGYTEPASNLFSLKPLSYGFGETFAHYSIVVILIGCYAVFFLLHKHTNQQVNKVRSVTAFAACATIPILYYIGTIATSRMLFGQEDALRFLVPVIIAAVPAALIMVASESHKKVLKSGSENWPLKLKYFVVIFCSVSLLYAFFGSFSERIFQAYKYGSMLAFRKLAISPEYIEYNRFAMSAESKKKVKNAQQVVPEKENLIAWTPLALHLDYKRNNIITVTPSGLVSPWQDFPFGKGTDKCISYLKGLNSYYVLWQYQGFAARSINRLLMESASPFFRHHAIGVRTIQFINFLKNAAAKSQILYNDGEILVMKFSEDKT</sequence>
<feature type="transmembrane region" description="Helical" evidence="1">
    <location>
        <begin position="6"/>
        <end position="25"/>
    </location>
</feature>
<gene>
    <name evidence="2" type="ORF">PITCH_A1700001</name>
</gene>
<name>A0A445MUI0_9BACT</name>
<feature type="transmembrane region" description="Helical" evidence="1">
    <location>
        <begin position="233"/>
        <end position="250"/>
    </location>
</feature>
<feature type="transmembrane region" description="Helical" evidence="1">
    <location>
        <begin position="280"/>
        <end position="300"/>
    </location>
</feature>
<keyword evidence="1" id="KW-1133">Transmembrane helix</keyword>
<feature type="transmembrane region" description="Helical" evidence="1">
    <location>
        <begin position="312"/>
        <end position="332"/>
    </location>
</feature>
<proteinExistence type="predicted"/>
<feature type="transmembrane region" description="Helical" evidence="1">
    <location>
        <begin position="406"/>
        <end position="426"/>
    </location>
</feature>
<feature type="transmembrane region" description="Helical" evidence="1">
    <location>
        <begin position="37"/>
        <end position="56"/>
    </location>
</feature>
<accession>A0A445MUI0</accession>
<evidence type="ECO:0000256" key="1">
    <source>
        <dbReference type="SAM" id="Phobius"/>
    </source>
</evidence>
<dbReference type="EMBL" id="OJIN01000080">
    <property type="protein sequence ID" value="SPD73125.1"/>
    <property type="molecule type" value="Genomic_DNA"/>
</dbReference>